<proteinExistence type="predicted"/>
<dbReference type="InterPro" id="IPR005184">
    <property type="entry name" value="DUF306_Meta_HslJ"/>
</dbReference>
<reference evidence="2 3" key="1">
    <citation type="submission" date="2016-10" db="EMBL/GenBank/DDBJ databases">
        <authorList>
            <person name="de Groot N.N."/>
        </authorList>
    </citation>
    <scope>NUCLEOTIDE SEQUENCE [LARGE SCALE GENOMIC DNA]</scope>
    <source>
        <strain evidence="2 3">U95</strain>
    </source>
</reference>
<accession>A0A1G5R8M0</accession>
<gene>
    <name evidence="2" type="ORF">SAMN04488118_110127</name>
</gene>
<evidence type="ECO:0000313" key="3">
    <source>
        <dbReference type="Proteomes" id="UP000198767"/>
    </source>
</evidence>
<evidence type="ECO:0000259" key="1">
    <source>
        <dbReference type="Pfam" id="PF03724"/>
    </source>
</evidence>
<dbReference type="InterPro" id="IPR038670">
    <property type="entry name" value="HslJ-like_sf"/>
</dbReference>
<dbReference type="Proteomes" id="UP000198767">
    <property type="component" value="Unassembled WGS sequence"/>
</dbReference>
<dbReference type="STRING" id="1156985.SAMN04488118_110127"/>
<organism evidence="2 3">
    <name type="scientific">Epibacterium ulvae</name>
    <dbReference type="NCBI Taxonomy" id="1156985"/>
    <lineage>
        <taxon>Bacteria</taxon>
        <taxon>Pseudomonadati</taxon>
        <taxon>Pseudomonadota</taxon>
        <taxon>Alphaproteobacteria</taxon>
        <taxon>Rhodobacterales</taxon>
        <taxon>Roseobacteraceae</taxon>
        <taxon>Epibacterium</taxon>
    </lineage>
</organism>
<name>A0A1G5R8M0_9RHOB</name>
<dbReference type="OrthoDB" id="7777568at2"/>
<sequence length="130" mass="14450">MTRFFVALFFLSLAACTRDETLTGHGAAARLWSLTEINQNPFAAPVSLFMEEGGFVQGVGPCNSFEGRVNSPYPWFSLNNLKRGTQECPDYDAETYALQLLLRMNEAEVLDKTLILRGDDTAEMVFTAAE</sequence>
<dbReference type="EMBL" id="FMWG01000010">
    <property type="protein sequence ID" value="SCZ70434.1"/>
    <property type="molecule type" value="Genomic_DNA"/>
</dbReference>
<dbReference type="RefSeq" id="WP_090220354.1">
    <property type="nucleotide sequence ID" value="NZ_FMWG01000010.1"/>
</dbReference>
<evidence type="ECO:0000313" key="2">
    <source>
        <dbReference type="EMBL" id="SCZ70434.1"/>
    </source>
</evidence>
<dbReference type="Pfam" id="PF03724">
    <property type="entry name" value="META"/>
    <property type="match status" value="1"/>
</dbReference>
<protein>
    <submittedName>
        <fullName evidence="2">Heat shock protein HslJ</fullName>
    </submittedName>
</protein>
<keyword evidence="3" id="KW-1185">Reference proteome</keyword>
<keyword evidence="2" id="KW-0346">Stress response</keyword>
<dbReference type="PROSITE" id="PS51257">
    <property type="entry name" value="PROKAR_LIPOPROTEIN"/>
    <property type="match status" value="1"/>
</dbReference>
<dbReference type="AlphaFoldDB" id="A0A1G5R8M0"/>
<dbReference type="Gene3D" id="2.40.128.270">
    <property type="match status" value="1"/>
</dbReference>
<feature type="domain" description="DUF306" evidence="1">
    <location>
        <begin position="30"/>
        <end position="124"/>
    </location>
</feature>